<keyword evidence="3" id="KW-0255">Endonuclease</keyword>
<evidence type="ECO:0000313" key="4">
    <source>
        <dbReference type="Proteomes" id="UP000199111"/>
    </source>
</evidence>
<dbReference type="InterPro" id="IPR011335">
    <property type="entry name" value="Restrct_endonuc-II-like"/>
</dbReference>
<dbReference type="PANTHER" id="PTHR35400:SF3">
    <property type="entry name" value="SLL1072 PROTEIN"/>
    <property type="match status" value="1"/>
</dbReference>
<dbReference type="InterPro" id="IPR008538">
    <property type="entry name" value="Uma2"/>
</dbReference>
<dbReference type="InterPro" id="IPR012296">
    <property type="entry name" value="Nuclease_put_TT1808"/>
</dbReference>
<dbReference type="CDD" id="cd06260">
    <property type="entry name" value="DUF820-like"/>
    <property type="match status" value="1"/>
</dbReference>
<dbReference type="AlphaFoldDB" id="A0A1I3FSK3"/>
<feature type="compositionally biased region" description="Acidic residues" evidence="1">
    <location>
        <begin position="1"/>
        <end position="12"/>
    </location>
</feature>
<dbReference type="GO" id="GO:0004519">
    <property type="term" value="F:endonuclease activity"/>
    <property type="evidence" value="ECO:0007669"/>
    <property type="project" value="UniProtKB-KW"/>
</dbReference>
<dbReference type="Proteomes" id="UP000199111">
    <property type="component" value="Unassembled WGS sequence"/>
</dbReference>
<dbReference type="EMBL" id="FOQY01000001">
    <property type="protein sequence ID" value="SFI14062.1"/>
    <property type="molecule type" value="Genomic_DNA"/>
</dbReference>
<dbReference type="Gene3D" id="3.90.1570.10">
    <property type="entry name" value="tt1808, chain A"/>
    <property type="match status" value="1"/>
</dbReference>
<dbReference type="Pfam" id="PF05685">
    <property type="entry name" value="Uma2"/>
    <property type="match status" value="1"/>
</dbReference>
<gene>
    <name evidence="3" type="ORF">SAMN05216275_101336</name>
</gene>
<organism evidence="3 4">
    <name type="scientific">Streptosporangium canum</name>
    <dbReference type="NCBI Taxonomy" id="324952"/>
    <lineage>
        <taxon>Bacteria</taxon>
        <taxon>Bacillati</taxon>
        <taxon>Actinomycetota</taxon>
        <taxon>Actinomycetes</taxon>
        <taxon>Streptosporangiales</taxon>
        <taxon>Streptosporangiaceae</taxon>
        <taxon>Streptosporangium</taxon>
    </lineage>
</organism>
<reference evidence="4" key="1">
    <citation type="submission" date="2016-10" db="EMBL/GenBank/DDBJ databases">
        <authorList>
            <person name="Varghese N."/>
            <person name="Submissions S."/>
        </authorList>
    </citation>
    <scope>NUCLEOTIDE SEQUENCE [LARGE SCALE GENOMIC DNA]</scope>
    <source>
        <strain evidence="4">CGMCC 4.2126</strain>
    </source>
</reference>
<feature type="domain" description="Putative restriction endonuclease" evidence="2">
    <location>
        <begin position="65"/>
        <end position="221"/>
    </location>
</feature>
<accession>A0A1I3FSK3</accession>
<dbReference type="PANTHER" id="PTHR35400">
    <property type="entry name" value="SLR1083 PROTEIN"/>
    <property type="match status" value="1"/>
</dbReference>
<evidence type="ECO:0000313" key="3">
    <source>
        <dbReference type="EMBL" id="SFI14062.1"/>
    </source>
</evidence>
<keyword evidence="3" id="KW-0378">Hydrolase</keyword>
<evidence type="ECO:0000256" key="1">
    <source>
        <dbReference type="SAM" id="MobiDB-lite"/>
    </source>
</evidence>
<dbReference type="RefSeq" id="WP_093885260.1">
    <property type="nucleotide sequence ID" value="NZ_FOQY01000001.1"/>
</dbReference>
<keyword evidence="4" id="KW-1185">Reference proteome</keyword>
<sequence length="226" mass="25466">MTTHGDDDDATVDDVTSTISEETDTSSEVRDLLANWPYPPAGGWTADDLDRLPQEGPNGELDFFKHVELVDGALIFMSPQKRFHEYVLYGLRTSLNAQAPDHLKAVMQMDLIIGPRQRPCPDVLVVDREAAKDRSRTAYTPDEVCLVIEVVSPESEFRDHEVKPSRYARAGIPHFWLVENNADDPVVHVYQLDPVTHTYAVTGIHHNRLKLTEPFPIDIDLAELPD</sequence>
<proteinExistence type="predicted"/>
<feature type="region of interest" description="Disordered" evidence="1">
    <location>
        <begin position="1"/>
        <end position="28"/>
    </location>
</feature>
<dbReference type="SUPFAM" id="SSF52980">
    <property type="entry name" value="Restriction endonuclease-like"/>
    <property type="match status" value="1"/>
</dbReference>
<evidence type="ECO:0000259" key="2">
    <source>
        <dbReference type="Pfam" id="PF05685"/>
    </source>
</evidence>
<dbReference type="GeneID" id="96296220"/>
<protein>
    <submittedName>
        <fullName evidence="3">Endonuclease, Uma2 family (Restriction endonuclease fold)</fullName>
    </submittedName>
</protein>
<keyword evidence="3" id="KW-0540">Nuclease</keyword>
<name>A0A1I3FSK3_9ACTN</name>